<dbReference type="AlphaFoldDB" id="A0A1H8IQT1"/>
<gene>
    <name evidence="1" type="ORF">SAMN05216404_106147</name>
</gene>
<name>A0A1H8IQT1_9PROT</name>
<proteinExistence type="predicted"/>
<organism evidence="1 2">
    <name type="scientific">Nitrosospira multiformis</name>
    <dbReference type="NCBI Taxonomy" id="1231"/>
    <lineage>
        <taxon>Bacteria</taxon>
        <taxon>Pseudomonadati</taxon>
        <taxon>Pseudomonadota</taxon>
        <taxon>Betaproteobacteria</taxon>
        <taxon>Nitrosomonadales</taxon>
        <taxon>Nitrosomonadaceae</taxon>
        <taxon>Nitrosospira</taxon>
    </lineage>
</organism>
<evidence type="ECO:0000313" key="1">
    <source>
        <dbReference type="EMBL" id="SEN70749.1"/>
    </source>
</evidence>
<evidence type="ECO:0000313" key="2">
    <source>
        <dbReference type="Proteomes" id="UP000183898"/>
    </source>
</evidence>
<protein>
    <submittedName>
        <fullName evidence="1">Uncharacterized protein</fullName>
    </submittedName>
</protein>
<sequence>MSIITFPESLKVARVTWAQQRNDVEFRSGFGAQAVELAGPLWSVTLEAAPGREADSGGWQALGMQLRGRTNQLELWNHARPVPRGTMRGTMTLNLDAAQGATTLSIVASGQASKTLLQGDLLGIGDNLTQQVVMVVEDAKSDGSGIISVTAEPPLRNAFSAGEAITWNRPKALFRRVNSRFSWESYAAVTEGFTLDLIEDWRI</sequence>
<accession>A0A1H8IQT1</accession>
<reference evidence="1 2" key="1">
    <citation type="submission" date="2016-10" db="EMBL/GenBank/DDBJ databases">
        <authorList>
            <person name="de Groot N.N."/>
        </authorList>
    </citation>
    <scope>NUCLEOTIDE SEQUENCE [LARGE SCALE GENOMIC DNA]</scope>
    <source>
        <strain evidence="1 2">Nl18</strain>
    </source>
</reference>
<dbReference type="EMBL" id="FOCT01000006">
    <property type="protein sequence ID" value="SEN70749.1"/>
    <property type="molecule type" value="Genomic_DNA"/>
</dbReference>
<dbReference type="RefSeq" id="WP_074746297.1">
    <property type="nucleotide sequence ID" value="NZ_FOCT01000006.1"/>
</dbReference>
<dbReference type="Proteomes" id="UP000183898">
    <property type="component" value="Unassembled WGS sequence"/>
</dbReference>